<feature type="non-terminal residue" evidence="1">
    <location>
        <position position="1"/>
    </location>
</feature>
<dbReference type="GO" id="GO:0001676">
    <property type="term" value="P:long-chain fatty acid metabolic process"/>
    <property type="evidence" value="ECO:0007669"/>
    <property type="project" value="TreeGrafter"/>
</dbReference>
<sequence length="133" mass="15129">AFEKFTRPMMGRKELVKNTLRKAAHGWKLMVDHRLTEEAKWLRIYIDEPAYTDLHWWWPGGLGKVSTHAVVYARLIVGGEFHGSSIFKGNASISVARFLVKTISELCYKKPVGITAYMGRVASLMQNNCDVQT</sequence>
<dbReference type="InterPro" id="IPR012258">
    <property type="entry name" value="Acyl-CoA_oxidase"/>
</dbReference>
<dbReference type="EMBL" id="JAMZMK010000701">
    <property type="protein sequence ID" value="KAI7755923.1"/>
    <property type="molecule type" value="Genomic_DNA"/>
</dbReference>
<gene>
    <name evidence="1" type="ORF">M8C21_024597</name>
</gene>
<keyword evidence="2" id="KW-1185">Reference proteome</keyword>
<protein>
    <submittedName>
        <fullName evidence="1">Uncharacterized protein</fullName>
    </submittedName>
</protein>
<name>A0AAD5GY56_AMBAR</name>
<evidence type="ECO:0000313" key="2">
    <source>
        <dbReference type="Proteomes" id="UP001206925"/>
    </source>
</evidence>
<evidence type="ECO:0000313" key="1">
    <source>
        <dbReference type="EMBL" id="KAI7755923.1"/>
    </source>
</evidence>
<dbReference type="GO" id="GO:0005777">
    <property type="term" value="C:peroxisome"/>
    <property type="evidence" value="ECO:0007669"/>
    <property type="project" value="InterPro"/>
</dbReference>
<dbReference type="AlphaFoldDB" id="A0AAD5GY56"/>
<proteinExistence type="predicted"/>
<dbReference type="InterPro" id="IPR037069">
    <property type="entry name" value="AcylCoA_DH/ox_N_sf"/>
</dbReference>
<dbReference type="PANTHER" id="PTHR10909:SF250">
    <property type="entry name" value="PEROXISOMAL ACYL-COENZYME A OXIDASE 1"/>
    <property type="match status" value="1"/>
</dbReference>
<feature type="non-terminal residue" evidence="1">
    <location>
        <position position="133"/>
    </location>
</feature>
<dbReference type="GO" id="GO:0055088">
    <property type="term" value="P:lipid homeostasis"/>
    <property type="evidence" value="ECO:0007669"/>
    <property type="project" value="TreeGrafter"/>
</dbReference>
<dbReference type="GO" id="GO:0003997">
    <property type="term" value="F:acyl-CoA oxidase activity"/>
    <property type="evidence" value="ECO:0007669"/>
    <property type="project" value="InterPro"/>
</dbReference>
<accession>A0AAD5GY56</accession>
<reference evidence="1" key="1">
    <citation type="submission" date="2022-06" db="EMBL/GenBank/DDBJ databases">
        <title>Uncovering the hologenomic basis of an extraordinary plant invasion.</title>
        <authorList>
            <person name="Bieker V.C."/>
            <person name="Martin M.D."/>
            <person name="Gilbert T."/>
            <person name="Hodgins K."/>
            <person name="Battlay P."/>
            <person name="Petersen B."/>
            <person name="Wilson J."/>
        </authorList>
    </citation>
    <scope>NUCLEOTIDE SEQUENCE</scope>
    <source>
        <strain evidence="1">AA19_3_7</strain>
        <tissue evidence="1">Leaf</tissue>
    </source>
</reference>
<dbReference type="GO" id="GO:0033540">
    <property type="term" value="P:fatty acid beta-oxidation using acyl-CoA oxidase"/>
    <property type="evidence" value="ECO:0007669"/>
    <property type="project" value="TreeGrafter"/>
</dbReference>
<dbReference type="GO" id="GO:0071949">
    <property type="term" value="F:FAD binding"/>
    <property type="evidence" value="ECO:0007669"/>
    <property type="project" value="InterPro"/>
</dbReference>
<dbReference type="Proteomes" id="UP001206925">
    <property type="component" value="Unassembled WGS sequence"/>
</dbReference>
<dbReference type="GO" id="GO:0005504">
    <property type="term" value="F:fatty acid binding"/>
    <property type="evidence" value="ECO:0007669"/>
    <property type="project" value="TreeGrafter"/>
</dbReference>
<comment type="caution">
    <text evidence="1">The sequence shown here is derived from an EMBL/GenBank/DDBJ whole genome shotgun (WGS) entry which is preliminary data.</text>
</comment>
<dbReference type="PANTHER" id="PTHR10909">
    <property type="entry name" value="ELECTRON TRANSPORT OXIDOREDUCTASE"/>
    <property type="match status" value="1"/>
</dbReference>
<organism evidence="1 2">
    <name type="scientific">Ambrosia artemisiifolia</name>
    <name type="common">Common ragweed</name>
    <dbReference type="NCBI Taxonomy" id="4212"/>
    <lineage>
        <taxon>Eukaryota</taxon>
        <taxon>Viridiplantae</taxon>
        <taxon>Streptophyta</taxon>
        <taxon>Embryophyta</taxon>
        <taxon>Tracheophyta</taxon>
        <taxon>Spermatophyta</taxon>
        <taxon>Magnoliopsida</taxon>
        <taxon>eudicotyledons</taxon>
        <taxon>Gunneridae</taxon>
        <taxon>Pentapetalae</taxon>
        <taxon>asterids</taxon>
        <taxon>campanulids</taxon>
        <taxon>Asterales</taxon>
        <taxon>Asteraceae</taxon>
        <taxon>Asteroideae</taxon>
        <taxon>Heliantheae alliance</taxon>
        <taxon>Heliantheae</taxon>
        <taxon>Ambrosia</taxon>
    </lineage>
</organism>
<dbReference type="Gene3D" id="1.10.540.10">
    <property type="entry name" value="Acyl-CoA dehydrogenase/oxidase, N-terminal domain"/>
    <property type="match status" value="1"/>
</dbReference>